<keyword evidence="5" id="KW-1185">Reference proteome</keyword>
<organism evidence="4 5">
    <name type="scientific">Caldichromatium japonicum</name>
    <dbReference type="NCBI Taxonomy" id="2699430"/>
    <lineage>
        <taxon>Bacteria</taxon>
        <taxon>Pseudomonadati</taxon>
        <taxon>Pseudomonadota</taxon>
        <taxon>Gammaproteobacteria</taxon>
        <taxon>Chromatiales</taxon>
        <taxon>Chromatiaceae</taxon>
        <taxon>Caldichromatium</taxon>
    </lineage>
</organism>
<feature type="region of interest" description="Disordered" evidence="1">
    <location>
        <begin position="725"/>
        <end position="810"/>
    </location>
</feature>
<protein>
    <recommendedName>
        <fullName evidence="3">EF-hand domain-containing protein</fullName>
    </recommendedName>
</protein>
<gene>
    <name evidence="4" type="ORF">GWK36_07575</name>
</gene>
<feature type="transmembrane region" description="Helical" evidence="2">
    <location>
        <begin position="689"/>
        <end position="707"/>
    </location>
</feature>
<accession>A0A6G7VDK0</accession>
<feature type="compositionally biased region" description="Low complexity" evidence="1">
    <location>
        <begin position="745"/>
        <end position="771"/>
    </location>
</feature>
<keyword evidence="2" id="KW-1133">Transmembrane helix</keyword>
<dbReference type="EMBL" id="CP048029">
    <property type="protein sequence ID" value="QIK37867.1"/>
    <property type="molecule type" value="Genomic_DNA"/>
</dbReference>
<dbReference type="InterPro" id="IPR002048">
    <property type="entry name" value="EF_hand_dom"/>
</dbReference>
<feature type="compositionally biased region" description="Pro residues" evidence="1">
    <location>
        <begin position="733"/>
        <end position="744"/>
    </location>
</feature>
<evidence type="ECO:0000313" key="5">
    <source>
        <dbReference type="Proteomes" id="UP000502699"/>
    </source>
</evidence>
<dbReference type="Proteomes" id="UP000502699">
    <property type="component" value="Chromosome"/>
</dbReference>
<evidence type="ECO:0000313" key="4">
    <source>
        <dbReference type="EMBL" id="QIK37867.1"/>
    </source>
</evidence>
<dbReference type="GO" id="GO:0005509">
    <property type="term" value="F:calcium ion binding"/>
    <property type="evidence" value="ECO:0007669"/>
    <property type="project" value="InterPro"/>
</dbReference>
<evidence type="ECO:0000259" key="3">
    <source>
        <dbReference type="PROSITE" id="PS50222"/>
    </source>
</evidence>
<dbReference type="RefSeq" id="WP_166270630.1">
    <property type="nucleotide sequence ID" value="NZ_CP048029.1"/>
</dbReference>
<feature type="compositionally biased region" description="Polar residues" evidence="1">
    <location>
        <begin position="797"/>
        <end position="810"/>
    </location>
</feature>
<keyword evidence="2" id="KW-0812">Transmembrane</keyword>
<proteinExistence type="predicted"/>
<dbReference type="KEGG" id="cjap:GWK36_07575"/>
<dbReference type="AlphaFoldDB" id="A0A6G7VDK0"/>
<feature type="transmembrane region" description="Helical" evidence="2">
    <location>
        <begin position="603"/>
        <end position="627"/>
    </location>
</feature>
<name>A0A6G7VDK0_9GAMM</name>
<evidence type="ECO:0000256" key="1">
    <source>
        <dbReference type="SAM" id="MobiDB-lite"/>
    </source>
</evidence>
<evidence type="ECO:0000256" key="2">
    <source>
        <dbReference type="SAM" id="Phobius"/>
    </source>
</evidence>
<sequence length="810" mass="87747">MSSLSPKPRHRWRFRRLGGFDQVSIESGEDIRHLPELDPKLWAVLGCPTKGLHFDAHTLKLLDTDGDGRIRVAEIQEAVRWTCQRLKDPGSLFKHEQGLPLDAIDDHSEEGRQVLAGAFHILDHLERTDSGVITAADTAQLAQVFAGTRFNGDGVIHPGSARDPAIAAVITDIIRCVGSVPDRSGEPGIDQALCDRFFSEAAQYLEWWAEAEQDPWHLLPLGPATETVAAVLSRLAPKIDDYFARTRLAAYDPQATSALNPDPSRYAALSTQDLAAGCPELADWPLARVEPDRPLPLTQGVNPYWREPVALLRTEVAAPLIGPLESLTEEQWQTIKVRLQPHLAWCDRRRGEALALLGPERVKELVAGPFKDAIASLIEQDLEFAGIAEAIESVDRLVHYYQHLETLLQNFVALRDLYIPGRWAVFQAGTLYLDGRACTLCVQVEDSDRHTELARRSGIYLAYCLCRRRGGDETLTIAAAFTAGDEEDLAVGRNGIFYDREGRDWDATIIRLIEHPIGPGEAFWSPYKRFGRLIAQQIERLAGTREQAVAVQAEQGLTQLMTGPAPAAPFDIAKFAGIFAAIGLAVWALGTALASILTGLLSLAWWQFLLVILGLILAISGPSVLLAHLRLRQRNLAPLLDACGWAVNASPKISPLFGATLTQQARLPQGAVRVLQDPFARRGSRWKTLLALGFVAIALALGIWAFYQGGIAARLGKFANSKDSQTAQAPAIPDSPPSAPPLSAPPAAATPGGAASPPAAVPAAVSEDAPSLEVGMDRTQPPSGEGQVSAGAPPTEAVTNSPDQQRPSEE</sequence>
<feature type="domain" description="EF-hand" evidence="3">
    <location>
        <begin position="60"/>
        <end position="85"/>
    </location>
</feature>
<feature type="transmembrane region" description="Helical" evidence="2">
    <location>
        <begin position="575"/>
        <end position="597"/>
    </location>
</feature>
<reference evidence="5" key="1">
    <citation type="submission" date="2020-01" db="EMBL/GenBank/DDBJ databases">
        <title>Caldichromatium gen. nov., sp. nov., a thermophilic purple sulfur bacterium member of the family Chromatiaceae isolated from Nakabusa hot spring, Japan.</title>
        <authorList>
            <person name="Saini M.K."/>
            <person name="Hanada S."/>
            <person name="Tank M."/>
        </authorList>
    </citation>
    <scope>NUCLEOTIDE SEQUENCE [LARGE SCALE GENOMIC DNA]</scope>
    <source>
        <strain evidence="5">No.7</strain>
    </source>
</reference>
<dbReference type="PROSITE" id="PS50222">
    <property type="entry name" value="EF_HAND_2"/>
    <property type="match status" value="1"/>
</dbReference>
<keyword evidence="2" id="KW-0472">Membrane</keyword>